<evidence type="ECO:0000313" key="3">
    <source>
        <dbReference type="EMBL" id="MFC4716243.1"/>
    </source>
</evidence>
<dbReference type="SUPFAM" id="SSF110857">
    <property type="entry name" value="Gamma-glutamyl cyclotransferase-like"/>
    <property type="match status" value="1"/>
</dbReference>
<dbReference type="Gene3D" id="2.30.30.40">
    <property type="entry name" value="SH3 Domains"/>
    <property type="match status" value="2"/>
</dbReference>
<feature type="domain" description="SH3b" evidence="2">
    <location>
        <begin position="394"/>
        <end position="457"/>
    </location>
</feature>
<reference evidence="4" key="1">
    <citation type="journal article" date="2019" name="Int. J. Syst. Evol. Microbiol.">
        <title>The Global Catalogue of Microorganisms (GCM) 10K type strain sequencing project: providing services to taxonomists for standard genome sequencing and annotation.</title>
        <authorList>
            <consortium name="The Broad Institute Genomics Platform"/>
            <consortium name="The Broad Institute Genome Sequencing Center for Infectious Disease"/>
            <person name="Wu L."/>
            <person name="Ma J."/>
        </authorList>
    </citation>
    <scope>NUCLEOTIDE SEQUENCE [LARGE SCALE GENOMIC DNA]</scope>
    <source>
        <strain evidence="4">CGMCC 1.12849</strain>
    </source>
</reference>
<gene>
    <name evidence="3" type="ORF">ACFO7V_08835</name>
</gene>
<feature type="signal peptide" evidence="1">
    <location>
        <begin position="1"/>
        <end position="32"/>
    </location>
</feature>
<dbReference type="Pfam" id="PF06094">
    <property type="entry name" value="GGACT"/>
    <property type="match status" value="1"/>
</dbReference>
<dbReference type="InterPro" id="IPR013024">
    <property type="entry name" value="GGCT-like"/>
</dbReference>
<protein>
    <submittedName>
        <fullName evidence="3">SH3 domain-containing protein</fullName>
    </submittedName>
</protein>
<dbReference type="InterPro" id="IPR009288">
    <property type="entry name" value="AIG2-like_dom"/>
</dbReference>
<dbReference type="PANTHER" id="PTHR34408:SF2">
    <property type="entry name" value="CELL WALL-BINDING PROTEIN YWSB"/>
    <property type="match status" value="1"/>
</dbReference>
<dbReference type="Gene3D" id="3.10.490.10">
    <property type="entry name" value="Gamma-glutamyl cyclotransferase-like"/>
    <property type="match status" value="1"/>
</dbReference>
<dbReference type="EMBL" id="JBHSHE010000037">
    <property type="protein sequence ID" value="MFC4716243.1"/>
    <property type="molecule type" value="Genomic_DNA"/>
</dbReference>
<dbReference type="InterPro" id="IPR036568">
    <property type="entry name" value="GGCT-like_sf"/>
</dbReference>
<keyword evidence="1" id="KW-0732">Signal</keyword>
<name>A0ABV9MNF2_9MICC</name>
<evidence type="ECO:0000313" key="4">
    <source>
        <dbReference type="Proteomes" id="UP001595884"/>
    </source>
</evidence>
<dbReference type="InterPro" id="IPR052354">
    <property type="entry name" value="Cell_Wall_Dynamics_Protein"/>
</dbReference>
<evidence type="ECO:0000256" key="1">
    <source>
        <dbReference type="SAM" id="SignalP"/>
    </source>
</evidence>
<sequence>MRKQPHLGQRFVSIVGFLALAMPLSVAPTAHAVDPVASVSVRMAGNEAEDAPPSKYLKKVTETSTTANLQLRQSPDAKAASLGVMPKSTVVKLTGKKQGAWSQLKWGSKTGWSATEFLRTRTYTKDDSQRFMRGYASIYSNASLTRRIGAVNFRSQVQLLDIQGSSAHIKTSYFHGWVKTNQLDSKQPAKAYRYVQRSGPVYSHYDATQSKQLGRVHHGERYEYRRWDSANRRDEILVNGTWVWTSTTNRKSVAIQYRYAQHTGAVYNSANKKKDKQTGTIRRGTKVRWGAWDSANRRDEVMLNGRWVWADSTNRKAPKTEYRYAQKNGTLYDRASKGRAKKVGTIKAGAKVQWATWDSKNRRDEIRVNGKWVWTDVTNRKKPQGLIPPTVNVADYGRFSTKTLTLLKQPSAKAGWAGSLKKGMKVTVQAKADGGWVKIKSGSKTGYIKEKDNLRVAGPHSVAVYGTLRTGQSAYNVMGGFQQKEMNQRISKTALYQLWNRNWTFLTNGSKSVVTEQFQYSDQAGPSMLKKLDKYESQLKYQGRVMYTRQKVRLTDGSQSWTYKTTPFSEKVVKRSGRYISSGDFLKRS</sequence>
<dbReference type="PANTHER" id="PTHR34408">
    <property type="entry name" value="FAMILY PROTEIN, PUTATIVE-RELATED"/>
    <property type="match status" value="1"/>
</dbReference>
<keyword evidence="4" id="KW-1185">Reference proteome</keyword>
<dbReference type="CDD" id="cd06661">
    <property type="entry name" value="GGCT_like"/>
    <property type="match status" value="1"/>
</dbReference>
<dbReference type="RefSeq" id="WP_346060104.1">
    <property type="nucleotide sequence ID" value="NZ_BAAAVQ010000073.1"/>
</dbReference>
<feature type="chain" id="PRO_5045613682" evidence="1">
    <location>
        <begin position="33"/>
        <end position="589"/>
    </location>
</feature>
<dbReference type="Pfam" id="PF08239">
    <property type="entry name" value="SH3_3"/>
    <property type="match status" value="1"/>
</dbReference>
<comment type="caution">
    <text evidence="3">The sequence shown here is derived from an EMBL/GenBank/DDBJ whole genome shotgun (WGS) entry which is preliminary data.</text>
</comment>
<accession>A0ABV9MNF2</accession>
<organism evidence="3 4">
    <name type="scientific">Glutamicibacter bergerei</name>
    <dbReference type="NCBI Taxonomy" id="256702"/>
    <lineage>
        <taxon>Bacteria</taxon>
        <taxon>Bacillati</taxon>
        <taxon>Actinomycetota</taxon>
        <taxon>Actinomycetes</taxon>
        <taxon>Micrococcales</taxon>
        <taxon>Micrococcaceae</taxon>
        <taxon>Glutamicibacter</taxon>
    </lineage>
</organism>
<feature type="domain" description="SH3b" evidence="2">
    <location>
        <begin position="59"/>
        <end position="121"/>
    </location>
</feature>
<dbReference type="Proteomes" id="UP001595884">
    <property type="component" value="Unassembled WGS sequence"/>
</dbReference>
<dbReference type="SMART" id="SM00287">
    <property type="entry name" value="SH3b"/>
    <property type="match status" value="2"/>
</dbReference>
<dbReference type="InterPro" id="IPR003646">
    <property type="entry name" value="SH3-like_bac-type"/>
</dbReference>
<evidence type="ECO:0000259" key="2">
    <source>
        <dbReference type="SMART" id="SM00287"/>
    </source>
</evidence>
<proteinExistence type="predicted"/>